<dbReference type="AlphaFoldDB" id="A0AB37UNV2"/>
<organism evidence="1 2">
    <name type="scientific">Chroococcidiopsis cubana SAG 39.79</name>
    <dbReference type="NCBI Taxonomy" id="388085"/>
    <lineage>
        <taxon>Bacteria</taxon>
        <taxon>Bacillati</taxon>
        <taxon>Cyanobacteriota</taxon>
        <taxon>Cyanophyceae</taxon>
        <taxon>Chroococcidiopsidales</taxon>
        <taxon>Chroococcidiopsidaceae</taxon>
        <taxon>Chroococcidiopsis</taxon>
    </lineage>
</organism>
<dbReference type="RefSeq" id="WP_127022884.1">
    <property type="nucleotide sequence ID" value="NZ_JAVKZF010000002.1"/>
</dbReference>
<comment type="caution">
    <text evidence="1">The sequence shown here is derived from an EMBL/GenBank/DDBJ whole genome shotgun (WGS) entry which is preliminary data.</text>
</comment>
<name>A0AB37UNV2_9CYAN</name>
<evidence type="ECO:0000313" key="2">
    <source>
        <dbReference type="Proteomes" id="UP000282574"/>
    </source>
</evidence>
<evidence type="ECO:0000313" key="1">
    <source>
        <dbReference type="EMBL" id="RUT12852.1"/>
    </source>
</evidence>
<gene>
    <name evidence="1" type="ORF">DSM107010_19820</name>
</gene>
<evidence type="ECO:0008006" key="3">
    <source>
        <dbReference type="Google" id="ProtNLM"/>
    </source>
</evidence>
<reference evidence="1 2" key="1">
    <citation type="journal article" date="2019" name="Genome Biol. Evol.">
        <title>Day and night: Metabolic profiles and evolutionary relationships of six axenic non-marine cyanobacteria.</title>
        <authorList>
            <person name="Will S.E."/>
            <person name="Henke P."/>
            <person name="Boedeker C."/>
            <person name="Huang S."/>
            <person name="Brinkmann H."/>
            <person name="Rohde M."/>
            <person name="Jarek M."/>
            <person name="Friedl T."/>
            <person name="Seufert S."/>
            <person name="Schumacher M."/>
            <person name="Overmann J."/>
            <person name="Neumann-Schaal M."/>
            <person name="Petersen J."/>
        </authorList>
    </citation>
    <scope>NUCLEOTIDE SEQUENCE [LARGE SCALE GENOMIC DNA]</scope>
    <source>
        <strain evidence="1 2">SAG 39.79</strain>
    </source>
</reference>
<keyword evidence="2" id="KW-1185">Reference proteome</keyword>
<protein>
    <recommendedName>
        <fullName evidence="3">Ribbon-helix-helix protein CopG domain-containing protein</fullName>
    </recommendedName>
</protein>
<dbReference type="EMBL" id="RSCK01000011">
    <property type="protein sequence ID" value="RUT12852.1"/>
    <property type="molecule type" value="Genomic_DNA"/>
</dbReference>
<dbReference type="Proteomes" id="UP000282574">
    <property type="component" value="Unassembled WGS sequence"/>
</dbReference>
<sequence>MAKVYSSGYSHSNPRNHWSEKKKLASFRLTEAASSHLQKLADIHGCETKTEVLEELARPDGRLVAVPRELLELWQQEAKKATTSPRWQRAKELLLELEEYMPQA</sequence>
<proteinExistence type="predicted"/>
<accession>A0AB37UNV2</accession>